<dbReference type="RefSeq" id="WP_187333226.1">
    <property type="nucleotide sequence ID" value="NZ_CP060490.1"/>
</dbReference>
<dbReference type="Proteomes" id="UP000515960">
    <property type="component" value="Chromosome"/>
</dbReference>
<dbReference type="InterPro" id="IPR015424">
    <property type="entry name" value="PyrdxlP-dep_Trfase"/>
</dbReference>
<dbReference type="Gene3D" id="3.40.640.10">
    <property type="entry name" value="Type I PLP-dependent aspartate aminotransferase-like (Major domain)"/>
    <property type="match status" value="1"/>
</dbReference>
<dbReference type="InterPro" id="IPR015422">
    <property type="entry name" value="PyrdxlP-dep_Trfase_small"/>
</dbReference>
<gene>
    <name evidence="1" type="ORF">H8790_00870</name>
</gene>
<sequence length="426" mass="47401">MEAYQNLSRAQLEALKARLEQDLAGYRARGLSLNMARGKPSAEQLDLSMEMLDVVNSKSDCHAEDGADCRNYCDIYGIPEAIRLFAAYMGVEEDEIVICGQSSLQLLYDALCRAMLQGVLGSDKPWGKYEHPKFICPVPGYDKHFGFCKFVGLEMIPVPLRADGPDMDLVEKLVAGDESIKGMWCMPKFSNPFGACYSDEVIYRLARMQCAAKDFRLFWDNAYSYHVIYKDHPVLNMLDVCKEVGNPDRVFLFGSTSKITMAGSGVTFIAASRANTEFIKKQYAVQTVGWDKMNMLRHVRYLKSMDNIKELMKKHAAILRPRFDAVLGTFDRELTGLGVGDWTRPDGGFFVTYMAMPGCAKRIVQLCADTGVTLTNAGATHPGGVDPEDSYIRIAPTYPPLEELKAAMEVFCVAVKLASVEKLLAA</sequence>
<dbReference type="CDD" id="cd00609">
    <property type="entry name" value="AAT_like"/>
    <property type="match status" value="1"/>
</dbReference>
<evidence type="ECO:0000313" key="2">
    <source>
        <dbReference type="Proteomes" id="UP000515960"/>
    </source>
</evidence>
<accession>A0A7G9B509</accession>
<proteinExistence type="predicted"/>
<name>A0A7G9B509_9FIRM</name>
<keyword evidence="1" id="KW-0032">Aminotransferase</keyword>
<protein>
    <submittedName>
        <fullName evidence="1">Aminotransferase class I/II-fold pyridoxal phosphate-dependent enzyme</fullName>
    </submittedName>
</protein>
<organism evidence="1 2">
    <name type="scientific">Oscillibacter hominis</name>
    <dbReference type="NCBI Taxonomy" id="2763056"/>
    <lineage>
        <taxon>Bacteria</taxon>
        <taxon>Bacillati</taxon>
        <taxon>Bacillota</taxon>
        <taxon>Clostridia</taxon>
        <taxon>Eubacteriales</taxon>
        <taxon>Oscillospiraceae</taxon>
        <taxon>Oscillibacter</taxon>
    </lineage>
</organism>
<keyword evidence="1" id="KW-0808">Transferase</keyword>
<dbReference type="PANTHER" id="PTHR43799">
    <property type="entry name" value="AMINOTRANSFERASE, PUTATIVE-RELATED"/>
    <property type="match status" value="1"/>
</dbReference>
<reference evidence="1 2" key="1">
    <citation type="submission" date="2020-08" db="EMBL/GenBank/DDBJ databases">
        <authorList>
            <person name="Liu C."/>
            <person name="Sun Q."/>
        </authorList>
    </citation>
    <scope>NUCLEOTIDE SEQUENCE [LARGE SCALE GENOMIC DNA]</scope>
    <source>
        <strain evidence="1 2">NSJ-62</strain>
    </source>
</reference>
<dbReference type="PANTHER" id="PTHR43799:SF1">
    <property type="entry name" value="ASPARTATE AMINOTRANSFERASE"/>
    <property type="match status" value="1"/>
</dbReference>
<evidence type="ECO:0000313" key="1">
    <source>
        <dbReference type="EMBL" id="QNL44640.1"/>
    </source>
</evidence>
<dbReference type="AlphaFoldDB" id="A0A7G9B509"/>
<dbReference type="KEGG" id="ohi:H8790_00870"/>
<dbReference type="Gene3D" id="3.90.1150.10">
    <property type="entry name" value="Aspartate Aminotransferase, domain 1"/>
    <property type="match status" value="1"/>
</dbReference>
<dbReference type="Pfam" id="PF12897">
    <property type="entry name" value="Asp_aminotransf"/>
    <property type="match status" value="1"/>
</dbReference>
<dbReference type="GO" id="GO:0004069">
    <property type="term" value="F:L-aspartate:2-oxoglutarate aminotransferase activity"/>
    <property type="evidence" value="ECO:0007669"/>
    <property type="project" value="InterPro"/>
</dbReference>
<dbReference type="InterPro" id="IPR024551">
    <property type="entry name" value="AspAT_Ic"/>
</dbReference>
<dbReference type="SUPFAM" id="SSF53383">
    <property type="entry name" value="PLP-dependent transferases"/>
    <property type="match status" value="1"/>
</dbReference>
<dbReference type="EMBL" id="CP060490">
    <property type="protein sequence ID" value="QNL44640.1"/>
    <property type="molecule type" value="Genomic_DNA"/>
</dbReference>
<dbReference type="InterPro" id="IPR015421">
    <property type="entry name" value="PyrdxlP-dep_Trfase_major"/>
</dbReference>
<keyword evidence="2" id="KW-1185">Reference proteome</keyword>